<dbReference type="Proteomes" id="UP000730618">
    <property type="component" value="Unassembled WGS sequence"/>
</dbReference>
<reference evidence="2 3" key="1">
    <citation type="submission" date="2021-06" db="EMBL/GenBank/DDBJ databases">
        <authorList>
            <person name="Criscuolo A."/>
        </authorList>
    </citation>
    <scope>NUCLEOTIDE SEQUENCE [LARGE SCALE GENOMIC DNA]</scope>
    <source>
        <strain evidence="3">CIP 111802</strain>
    </source>
</reference>
<keyword evidence="1" id="KW-0472">Membrane</keyword>
<accession>A0ABN7TDW6</accession>
<evidence type="ECO:0000313" key="2">
    <source>
        <dbReference type="EMBL" id="CAG7626503.1"/>
    </source>
</evidence>
<evidence type="ECO:0000313" key="3">
    <source>
        <dbReference type="Proteomes" id="UP000730618"/>
    </source>
</evidence>
<keyword evidence="1" id="KW-0812">Transmembrane</keyword>
<name>A0ABN7TDW6_9BACL</name>
<feature type="transmembrane region" description="Helical" evidence="1">
    <location>
        <begin position="6"/>
        <end position="22"/>
    </location>
</feature>
<sequence>MTVYVPFVVVIALLVGVGWLFIRHTGSDRQRSGSSSLLRWTGYGLIAVAVLLIAFGIWQHVQWENHSRGH</sequence>
<dbReference type="RefSeq" id="WP_218097613.1">
    <property type="nucleotide sequence ID" value="NZ_CAJVCE010000003.1"/>
</dbReference>
<comment type="caution">
    <text evidence="2">The sequence shown here is derived from an EMBL/GenBank/DDBJ whole genome shotgun (WGS) entry which is preliminary data.</text>
</comment>
<organism evidence="2 3">
    <name type="scientific">Paenibacillus allorhizosphaerae</name>
    <dbReference type="NCBI Taxonomy" id="2849866"/>
    <lineage>
        <taxon>Bacteria</taxon>
        <taxon>Bacillati</taxon>
        <taxon>Bacillota</taxon>
        <taxon>Bacilli</taxon>
        <taxon>Bacillales</taxon>
        <taxon>Paenibacillaceae</taxon>
        <taxon>Paenibacillus</taxon>
    </lineage>
</organism>
<gene>
    <name evidence="2" type="ORF">PAECIP111802_01257</name>
</gene>
<feature type="transmembrane region" description="Helical" evidence="1">
    <location>
        <begin position="43"/>
        <end position="61"/>
    </location>
</feature>
<protein>
    <recommendedName>
        <fullName evidence="4">DUF3309 domain-containing protein</fullName>
    </recommendedName>
</protein>
<keyword evidence="3" id="KW-1185">Reference proteome</keyword>
<proteinExistence type="predicted"/>
<keyword evidence="1" id="KW-1133">Transmembrane helix</keyword>
<dbReference type="EMBL" id="CAJVCE010000003">
    <property type="protein sequence ID" value="CAG7626503.1"/>
    <property type="molecule type" value="Genomic_DNA"/>
</dbReference>
<evidence type="ECO:0000256" key="1">
    <source>
        <dbReference type="SAM" id="Phobius"/>
    </source>
</evidence>
<evidence type="ECO:0008006" key="4">
    <source>
        <dbReference type="Google" id="ProtNLM"/>
    </source>
</evidence>